<evidence type="ECO:0000313" key="1">
    <source>
        <dbReference type="EMBL" id="CEK49098.1"/>
    </source>
</evidence>
<dbReference type="EMBL" id="HACG01002233">
    <property type="protein sequence ID" value="CEK49098.1"/>
    <property type="molecule type" value="Transcribed_RNA"/>
</dbReference>
<reference evidence="1" key="1">
    <citation type="submission" date="2014-12" db="EMBL/GenBank/DDBJ databases">
        <title>Insight into the proteome of Arion vulgaris.</title>
        <authorList>
            <person name="Aradska J."/>
            <person name="Bulat T."/>
            <person name="Smidak R."/>
            <person name="Sarate P."/>
            <person name="Gangsoo J."/>
            <person name="Sialana F."/>
            <person name="Bilban M."/>
            <person name="Lubec G."/>
        </authorList>
    </citation>
    <scope>NUCLEOTIDE SEQUENCE</scope>
    <source>
        <tissue evidence="1">Skin</tissue>
    </source>
</reference>
<proteinExistence type="predicted"/>
<sequence length="97" mass="11195">RLLDDDDLIDKIKCKRQANYAFLNNILKLYDGKAKILKVNVSGTTLRGTSQDDCIKMSKPSMADCNKLRGRHWRNTSHIKKRNNTSFLLIWRKLGSS</sequence>
<organism evidence="1">
    <name type="scientific">Arion vulgaris</name>
    <dbReference type="NCBI Taxonomy" id="1028688"/>
    <lineage>
        <taxon>Eukaryota</taxon>
        <taxon>Metazoa</taxon>
        <taxon>Spiralia</taxon>
        <taxon>Lophotrochozoa</taxon>
        <taxon>Mollusca</taxon>
        <taxon>Gastropoda</taxon>
        <taxon>Heterobranchia</taxon>
        <taxon>Euthyneura</taxon>
        <taxon>Panpulmonata</taxon>
        <taxon>Eupulmonata</taxon>
        <taxon>Stylommatophora</taxon>
        <taxon>Helicina</taxon>
        <taxon>Arionoidea</taxon>
        <taxon>Arionidae</taxon>
        <taxon>Arion</taxon>
    </lineage>
</organism>
<gene>
    <name evidence="1" type="primary">ORF6397</name>
</gene>
<name>A0A0B6XZ09_9EUPU</name>
<accession>A0A0B6XZ09</accession>
<protein>
    <submittedName>
        <fullName evidence="1">Uncharacterized protein</fullName>
    </submittedName>
</protein>
<feature type="non-terminal residue" evidence="1">
    <location>
        <position position="1"/>
    </location>
</feature>
<dbReference type="AlphaFoldDB" id="A0A0B6XZ09"/>